<dbReference type="PANTHER" id="PTHR36204:SF1">
    <property type="entry name" value="N-ACETYLMANNOSAMINE-6-PHOSPHATE 2-EPIMERASE-RELATED"/>
    <property type="match status" value="1"/>
</dbReference>
<dbReference type="InterPro" id="IPR007260">
    <property type="entry name" value="NanE"/>
</dbReference>
<comment type="caution">
    <text evidence="8">The sequence shown here is derived from an EMBL/GenBank/DDBJ whole genome shotgun (WGS) entry which is preliminary data.</text>
</comment>
<comment type="pathway">
    <text evidence="3 7">Amino-sugar metabolism; N-acetylneuraminate degradation; D-fructose 6-phosphate from N-acetylneuraminate: step 3/5.</text>
</comment>
<dbReference type="GO" id="GO:0047465">
    <property type="term" value="F:N-acylglucosamine-6-phosphate 2-epimerase activity"/>
    <property type="evidence" value="ECO:0007669"/>
    <property type="project" value="UniProtKB-EC"/>
</dbReference>
<comment type="catalytic activity">
    <reaction evidence="1 7">
        <text>an N-acyl-D-glucosamine 6-phosphate = an N-acyl-D-mannosamine 6-phosphate</text>
        <dbReference type="Rhea" id="RHEA:23932"/>
        <dbReference type="ChEBI" id="CHEBI:57599"/>
        <dbReference type="ChEBI" id="CHEBI:57666"/>
        <dbReference type="EC" id="5.1.3.9"/>
    </reaction>
</comment>
<accession>A0ABU1J7Q0</accession>
<evidence type="ECO:0000256" key="7">
    <source>
        <dbReference type="HAMAP-Rule" id="MF_01235"/>
    </source>
</evidence>
<protein>
    <recommendedName>
        <fullName evidence="7">Putative N-acetylmannosamine-6-phosphate 2-epimerase</fullName>
        <ecNumber evidence="7">5.1.3.9</ecNumber>
    </recommendedName>
    <alternativeName>
        <fullName evidence="7">ManNAc-6-P epimerase</fullName>
    </alternativeName>
</protein>
<evidence type="ECO:0000256" key="3">
    <source>
        <dbReference type="ARBA" id="ARBA00005081"/>
    </source>
</evidence>
<proteinExistence type="inferred from homology"/>
<evidence type="ECO:0000256" key="4">
    <source>
        <dbReference type="ARBA" id="ARBA00007439"/>
    </source>
</evidence>
<evidence type="ECO:0000256" key="5">
    <source>
        <dbReference type="ARBA" id="ARBA00023235"/>
    </source>
</evidence>
<dbReference type="InterPro" id="IPR013785">
    <property type="entry name" value="Aldolase_TIM"/>
</dbReference>
<evidence type="ECO:0000256" key="6">
    <source>
        <dbReference type="ARBA" id="ARBA00023277"/>
    </source>
</evidence>
<dbReference type="RefSeq" id="WP_188778547.1">
    <property type="nucleotide sequence ID" value="NZ_BMMB01000019.1"/>
</dbReference>
<gene>
    <name evidence="7" type="primary">nanE</name>
    <name evidence="8" type="ORF">JOC58_004512</name>
</gene>
<dbReference type="Gene3D" id="3.20.20.70">
    <property type="entry name" value="Aldolase class I"/>
    <property type="match status" value="1"/>
</dbReference>
<dbReference type="Proteomes" id="UP001185028">
    <property type="component" value="Unassembled WGS sequence"/>
</dbReference>
<keyword evidence="6 7" id="KW-0119">Carbohydrate metabolism</keyword>
<evidence type="ECO:0000313" key="9">
    <source>
        <dbReference type="Proteomes" id="UP001185028"/>
    </source>
</evidence>
<organism evidence="8 9">
    <name type="scientific">Paenibacillus hunanensis</name>
    <dbReference type="NCBI Taxonomy" id="539262"/>
    <lineage>
        <taxon>Bacteria</taxon>
        <taxon>Bacillati</taxon>
        <taxon>Bacillota</taxon>
        <taxon>Bacilli</taxon>
        <taxon>Bacillales</taxon>
        <taxon>Paenibacillaceae</taxon>
        <taxon>Paenibacillus</taxon>
    </lineage>
</organism>
<dbReference type="Pfam" id="PF04131">
    <property type="entry name" value="NanE"/>
    <property type="match status" value="1"/>
</dbReference>
<dbReference type="HAMAP" id="MF_01235">
    <property type="entry name" value="ManNAc6P_epimer"/>
    <property type="match status" value="1"/>
</dbReference>
<dbReference type="InterPro" id="IPR011060">
    <property type="entry name" value="RibuloseP-bd_barrel"/>
</dbReference>
<dbReference type="PANTHER" id="PTHR36204">
    <property type="entry name" value="N-ACETYLMANNOSAMINE-6-PHOSPHATE 2-EPIMERASE-RELATED"/>
    <property type="match status" value="1"/>
</dbReference>
<dbReference type="SUPFAM" id="SSF51366">
    <property type="entry name" value="Ribulose-phoshate binding barrel"/>
    <property type="match status" value="1"/>
</dbReference>
<keyword evidence="5 7" id="KW-0413">Isomerase</keyword>
<name>A0ABU1J7Q0_9BACL</name>
<dbReference type="EC" id="5.1.3.9" evidence="7"/>
<comment type="similarity">
    <text evidence="4 7">Belongs to the NanE family.</text>
</comment>
<evidence type="ECO:0000256" key="2">
    <source>
        <dbReference type="ARBA" id="ARBA00002147"/>
    </source>
</evidence>
<dbReference type="EMBL" id="JAVDQH010000032">
    <property type="protein sequence ID" value="MDR6246567.1"/>
    <property type="molecule type" value="Genomic_DNA"/>
</dbReference>
<reference evidence="8 9" key="1">
    <citation type="submission" date="2023-07" db="EMBL/GenBank/DDBJ databases">
        <title>Genomic Encyclopedia of Type Strains, Phase IV (KMG-IV): sequencing the most valuable type-strain genomes for metagenomic binning, comparative biology and taxonomic classification.</title>
        <authorList>
            <person name="Goeker M."/>
        </authorList>
    </citation>
    <scope>NUCLEOTIDE SEQUENCE [LARGE SCALE GENOMIC DNA]</scope>
    <source>
        <strain evidence="8 9">DSM 22170</strain>
    </source>
</reference>
<evidence type="ECO:0000313" key="8">
    <source>
        <dbReference type="EMBL" id="MDR6246567.1"/>
    </source>
</evidence>
<dbReference type="NCBIfam" id="NF002231">
    <property type="entry name" value="PRK01130.1"/>
    <property type="match status" value="1"/>
</dbReference>
<keyword evidence="9" id="KW-1185">Reference proteome</keyword>
<dbReference type="CDD" id="cd04729">
    <property type="entry name" value="NanE"/>
    <property type="match status" value="1"/>
</dbReference>
<comment type="function">
    <text evidence="2 7">Converts N-acetylmannosamine-6-phosphate (ManNAc-6-P) to N-acetylglucosamine-6-phosphate (GlcNAc-6-P).</text>
</comment>
<sequence length="239" mass="26135">MELDSLGLQHKLIVSCQALPDEPLHSSWIMGKMALAAKQGGAAGVRANSVDDIMEIRKQVELPVIGIIKRNYGEHPVFITPTLREIDELATTGCEIVALDATSRPRPDGMELAELVRQIRLRYPQLLLMADVSTVEEGVEAQRLGFDLVSATLVGYTEYTQGQKVYADDFAILKEMVRQIRTPIVAEGNILTPEMAARCLEIGVYSVVVGGAITRPQQITGRFVEQMNGVQSASVTGQE</sequence>
<evidence type="ECO:0000256" key="1">
    <source>
        <dbReference type="ARBA" id="ARBA00000056"/>
    </source>
</evidence>